<accession>A0A1G7NUE3</accession>
<dbReference type="SUPFAM" id="SSF102712">
    <property type="entry name" value="JAB1/MPN domain"/>
    <property type="match status" value="1"/>
</dbReference>
<reference evidence="1 2" key="1">
    <citation type="submission" date="2016-10" db="EMBL/GenBank/DDBJ databases">
        <authorList>
            <person name="de Groot N.N."/>
        </authorList>
    </citation>
    <scope>NUCLEOTIDE SEQUENCE [LARGE SCALE GENOMIC DNA]</scope>
    <source>
        <strain evidence="1 2">LMG 2247</strain>
    </source>
</reference>
<sequence>MLLGEHVGTNHFVVRSLTVHQTGAVATFVRRLGGVVKAIKMYCRSHGDNFGHFNYLGEWHSHPLFSVQPSPKDHSTMRELATDHRVGANFVVLLVFRLSGQQLEGSAHTYLPDGSVHLSNLDLEGIE</sequence>
<protein>
    <submittedName>
        <fullName evidence="1">JAB domain-containing protein</fullName>
    </submittedName>
</protein>
<dbReference type="Gene3D" id="3.40.140.10">
    <property type="entry name" value="Cytidine Deaminase, domain 2"/>
    <property type="match status" value="1"/>
</dbReference>
<gene>
    <name evidence="1" type="ORF">SAMN05216466_10141</name>
</gene>
<dbReference type="Proteomes" id="UP000199706">
    <property type="component" value="Unassembled WGS sequence"/>
</dbReference>
<organism evidence="1 2">
    <name type="scientific">Paraburkholderia phenazinium</name>
    <dbReference type="NCBI Taxonomy" id="60549"/>
    <lineage>
        <taxon>Bacteria</taxon>
        <taxon>Pseudomonadati</taxon>
        <taxon>Pseudomonadota</taxon>
        <taxon>Betaproteobacteria</taxon>
        <taxon>Burkholderiales</taxon>
        <taxon>Burkholderiaceae</taxon>
        <taxon>Paraburkholderia</taxon>
    </lineage>
</organism>
<evidence type="ECO:0000313" key="1">
    <source>
        <dbReference type="EMBL" id="SDF77718.1"/>
    </source>
</evidence>
<dbReference type="EMBL" id="FNCJ01000001">
    <property type="protein sequence ID" value="SDF77718.1"/>
    <property type="molecule type" value="Genomic_DNA"/>
</dbReference>
<name>A0A1G7NUE3_9BURK</name>
<evidence type="ECO:0000313" key="2">
    <source>
        <dbReference type="Proteomes" id="UP000199706"/>
    </source>
</evidence>
<proteinExistence type="predicted"/>
<dbReference type="AlphaFoldDB" id="A0A1G7NUE3"/>